<gene>
    <name evidence="1" type="ORF">PoB_003070900</name>
</gene>
<evidence type="ECO:0000313" key="1">
    <source>
        <dbReference type="EMBL" id="GFO04204.1"/>
    </source>
</evidence>
<keyword evidence="2" id="KW-1185">Reference proteome</keyword>
<reference evidence="1 2" key="1">
    <citation type="journal article" date="2021" name="Elife">
        <title>Chloroplast acquisition without the gene transfer in kleptoplastic sea slugs, Plakobranchus ocellatus.</title>
        <authorList>
            <person name="Maeda T."/>
            <person name="Takahashi S."/>
            <person name="Yoshida T."/>
            <person name="Shimamura S."/>
            <person name="Takaki Y."/>
            <person name="Nagai Y."/>
            <person name="Toyoda A."/>
            <person name="Suzuki Y."/>
            <person name="Arimoto A."/>
            <person name="Ishii H."/>
            <person name="Satoh N."/>
            <person name="Nishiyama T."/>
            <person name="Hasebe M."/>
            <person name="Maruyama T."/>
            <person name="Minagawa J."/>
            <person name="Obokata J."/>
            <person name="Shigenobu S."/>
        </authorList>
    </citation>
    <scope>NUCLEOTIDE SEQUENCE [LARGE SCALE GENOMIC DNA]</scope>
</reference>
<evidence type="ECO:0000313" key="2">
    <source>
        <dbReference type="Proteomes" id="UP000735302"/>
    </source>
</evidence>
<dbReference type="EMBL" id="BLXT01003737">
    <property type="protein sequence ID" value="GFO04204.1"/>
    <property type="molecule type" value="Genomic_DNA"/>
</dbReference>
<dbReference type="Proteomes" id="UP000735302">
    <property type="component" value="Unassembled WGS sequence"/>
</dbReference>
<name>A0AAV4A967_9GAST</name>
<accession>A0AAV4A967</accession>
<dbReference type="AlphaFoldDB" id="A0AAV4A967"/>
<comment type="caution">
    <text evidence="1">The sequence shown here is derived from an EMBL/GenBank/DDBJ whole genome shotgun (WGS) entry which is preliminary data.</text>
</comment>
<proteinExistence type="predicted"/>
<protein>
    <submittedName>
        <fullName evidence="1">Uncharacterized protein</fullName>
    </submittedName>
</protein>
<organism evidence="1 2">
    <name type="scientific">Plakobranchus ocellatus</name>
    <dbReference type="NCBI Taxonomy" id="259542"/>
    <lineage>
        <taxon>Eukaryota</taxon>
        <taxon>Metazoa</taxon>
        <taxon>Spiralia</taxon>
        <taxon>Lophotrochozoa</taxon>
        <taxon>Mollusca</taxon>
        <taxon>Gastropoda</taxon>
        <taxon>Heterobranchia</taxon>
        <taxon>Euthyneura</taxon>
        <taxon>Panpulmonata</taxon>
        <taxon>Sacoglossa</taxon>
        <taxon>Placobranchoidea</taxon>
        <taxon>Plakobranchidae</taxon>
        <taxon>Plakobranchus</taxon>
    </lineage>
</organism>
<sequence length="140" mass="15805">MVRAGKFGEAMNLQNVRRRKMVYEDSLHNRHRNISDDDMRVPRLPNVPILRAFQCPSIANELARDVPCPLGCQRKLPPCFIGYVKIKCCLSLWSELPMTLRLDLLNLRPNEGQVILRGGIVAPGPPCPDQFQVSQPGQTT</sequence>